<gene>
    <name evidence="11" type="ORF">NSPH01132_LOCUS916</name>
</gene>
<keyword evidence="5" id="KW-0862">Zinc</keyword>
<accession>A0A7S2QSX8</accession>
<dbReference type="Gene3D" id="1.10.287.110">
    <property type="entry name" value="DnaJ domain"/>
    <property type="match status" value="1"/>
</dbReference>
<keyword evidence="1" id="KW-0479">Metal-binding</keyword>
<dbReference type="SMART" id="SM00028">
    <property type="entry name" value="TPR"/>
    <property type="match status" value="6"/>
</dbReference>
<dbReference type="Pfam" id="PF14559">
    <property type="entry name" value="TPR_19"/>
    <property type="match status" value="1"/>
</dbReference>
<feature type="repeat" description="TPR" evidence="7">
    <location>
        <begin position="311"/>
        <end position="344"/>
    </location>
</feature>
<evidence type="ECO:0000256" key="1">
    <source>
        <dbReference type="ARBA" id="ARBA00022723"/>
    </source>
</evidence>
<feature type="region of interest" description="Disordered" evidence="8">
    <location>
        <begin position="563"/>
        <end position="582"/>
    </location>
</feature>
<dbReference type="Gene3D" id="3.30.40.10">
    <property type="entry name" value="Zinc/RING finger domain, C3HC4 (zinc finger)"/>
    <property type="match status" value="1"/>
</dbReference>
<dbReference type="PRINTS" id="PR00625">
    <property type="entry name" value="JDOMAIN"/>
</dbReference>
<dbReference type="CDD" id="cd06257">
    <property type="entry name" value="DnaJ"/>
    <property type="match status" value="1"/>
</dbReference>
<evidence type="ECO:0000256" key="5">
    <source>
        <dbReference type="ARBA" id="ARBA00022833"/>
    </source>
</evidence>
<reference evidence="11" key="1">
    <citation type="submission" date="2021-01" db="EMBL/GenBank/DDBJ databases">
        <authorList>
            <person name="Corre E."/>
            <person name="Pelletier E."/>
            <person name="Niang G."/>
            <person name="Scheremetjew M."/>
            <person name="Finn R."/>
            <person name="Kale V."/>
            <person name="Holt S."/>
            <person name="Cochrane G."/>
            <person name="Meng A."/>
            <person name="Brown T."/>
            <person name="Cohen L."/>
        </authorList>
    </citation>
    <scope>NUCLEOTIDE SEQUENCE</scope>
    <source>
        <strain evidence="11">BC52</strain>
    </source>
</reference>
<evidence type="ECO:0000256" key="6">
    <source>
        <dbReference type="PROSITE-ProRule" id="PRU00175"/>
    </source>
</evidence>
<keyword evidence="2" id="KW-0677">Repeat</keyword>
<dbReference type="PROSITE" id="PS50005">
    <property type="entry name" value="TPR"/>
    <property type="match status" value="3"/>
</dbReference>
<dbReference type="InterPro" id="IPR019734">
    <property type="entry name" value="TPR_rpt"/>
</dbReference>
<evidence type="ECO:0000256" key="8">
    <source>
        <dbReference type="SAM" id="MobiDB-lite"/>
    </source>
</evidence>
<dbReference type="InterPro" id="IPR001841">
    <property type="entry name" value="Znf_RING"/>
</dbReference>
<dbReference type="InterPro" id="IPR001623">
    <property type="entry name" value="DnaJ_domain"/>
</dbReference>
<dbReference type="PROSITE" id="PS50089">
    <property type="entry name" value="ZF_RING_2"/>
    <property type="match status" value="1"/>
</dbReference>
<feature type="repeat" description="TPR" evidence="7">
    <location>
        <begin position="167"/>
        <end position="200"/>
    </location>
</feature>
<evidence type="ECO:0000256" key="2">
    <source>
        <dbReference type="ARBA" id="ARBA00022737"/>
    </source>
</evidence>
<dbReference type="InterPro" id="IPR011990">
    <property type="entry name" value="TPR-like_helical_dom_sf"/>
</dbReference>
<sequence>MGFPTDDILETGSLHKEFECGICLNLVEYPSYTACSHVFCKGCLQEWLAQKQDCPKCKRTLTSGEDVVDLKQAAPLAWRILCRVRVRCPLHNQDCKWKGDYGDLNEHLTSSKTHTIDESTPGAAKRAMARASAEAFKEQGNQQFRARAYDRAIVLYSKAISLAPEMFNVFANRSAAYLQLQKYENAVEDARSALKLNPNYVRGHQRLAGALMEMGEFRSAANHLAMYLAKLPELGSDHQKALQLAQGMSDGEAAMKEGKYMEARQIFNAISGLSKSVTPVLMGLRAELSVGLCANALRSCLQILKQRSKCIEAYVVRAWAFYLSKEFDQSLKHCREALRLDPDFSEARVLYKKVKLVYGAFQDAREAFSKRNFQESVEHFSKAIENAKVSTRAPVWASLHSQRAQAYRRLKQWTECLRDCKIALEAADDNKQAWITRASCLIELGRPEEAEIEMKNLLDTTFQNDTIVRHMRDKAEFEVRKRKRPDYYKILGIPSISSEPEIKVAYKKKALEMHPDRVAKDADEQKTKMYEENFKVLGEALEILTDPMKRKLYDEGYDKEAIEERKQAAERAAHQHNGHHHH</sequence>
<evidence type="ECO:0000256" key="3">
    <source>
        <dbReference type="ARBA" id="ARBA00022771"/>
    </source>
</evidence>
<dbReference type="GO" id="GO:0005737">
    <property type="term" value="C:cytoplasm"/>
    <property type="evidence" value="ECO:0007669"/>
    <property type="project" value="UniProtKB-ARBA"/>
</dbReference>
<feature type="domain" description="J" evidence="9">
    <location>
        <begin position="486"/>
        <end position="557"/>
    </location>
</feature>
<name>A0A7S2QSX8_9EUKA</name>
<dbReference type="InterPro" id="IPR036869">
    <property type="entry name" value="J_dom_sf"/>
</dbReference>
<dbReference type="SMART" id="SM00271">
    <property type="entry name" value="DnaJ"/>
    <property type="match status" value="1"/>
</dbReference>
<protein>
    <submittedName>
        <fullName evidence="11">Uncharacterized protein</fullName>
    </submittedName>
</protein>
<dbReference type="PROSITE" id="PS50076">
    <property type="entry name" value="DNAJ_2"/>
    <property type="match status" value="1"/>
</dbReference>
<dbReference type="AlphaFoldDB" id="A0A7S2QSX8"/>
<evidence type="ECO:0000259" key="10">
    <source>
        <dbReference type="PROSITE" id="PS50089"/>
    </source>
</evidence>
<feature type="domain" description="RING-type" evidence="10">
    <location>
        <begin position="20"/>
        <end position="58"/>
    </location>
</feature>
<dbReference type="Pfam" id="PF13923">
    <property type="entry name" value="zf-C3HC4_2"/>
    <property type="match status" value="1"/>
</dbReference>
<dbReference type="PROSITE" id="PS00518">
    <property type="entry name" value="ZF_RING_1"/>
    <property type="match status" value="1"/>
</dbReference>
<keyword evidence="4 7" id="KW-0802">TPR repeat</keyword>
<feature type="repeat" description="TPR" evidence="7">
    <location>
        <begin position="133"/>
        <end position="166"/>
    </location>
</feature>
<evidence type="ECO:0000256" key="4">
    <source>
        <dbReference type="ARBA" id="ARBA00022803"/>
    </source>
</evidence>
<organism evidence="11">
    <name type="scientific">Norrisiella sphaerica</name>
    <dbReference type="NCBI Taxonomy" id="552664"/>
    <lineage>
        <taxon>Eukaryota</taxon>
        <taxon>Sar</taxon>
        <taxon>Rhizaria</taxon>
        <taxon>Cercozoa</taxon>
        <taxon>Chlorarachniophyceae</taxon>
        <taxon>Norrisiella</taxon>
    </lineage>
</organism>
<keyword evidence="3 6" id="KW-0863">Zinc-finger</keyword>
<dbReference type="SMART" id="SM00184">
    <property type="entry name" value="RING"/>
    <property type="match status" value="1"/>
</dbReference>
<dbReference type="Pfam" id="PF00226">
    <property type="entry name" value="DnaJ"/>
    <property type="match status" value="1"/>
</dbReference>
<evidence type="ECO:0000313" key="11">
    <source>
        <dbReference type="EMBL" id="CAD9651076.1"/>
    </source>
</evidence>
<dbReference type="InterPro" id="IPR017907">
    <property type="entry name" value="Znf_RING_CS"/>
</dbReference>
<dbReference type="SUPFAM" id="SSF57850">
    <property type="entry name" value="RING/U-box"/>
    <property type="match status" value="1"/>
</dbReference>
<dbReference type="SUPFAM" id="SSF46565">
    <property type="entry name" value="Chaperone J-domain"/>
    <property type="match status" value="1"/>
</dbReference>
<evidence type="ECO:0000256" key="7">
    <source>
        <dbReference type="PROSITE-ProRule" id="PRU00339"/>
    </source>
</evidence>
<dbReference type="PANTHER" id="PTHR45188:SF2">
    <property type="entry name" value="DNAJ HOMOLOG SUBFAMILY C MEMBER 7"/>
    <property type="match status" value="1"/>
</dbReference>
<dbReference type="InterPro" id="IPR013083">
    <property type="entry name" value="Znf_RING/FYVE/PHD"/>
</dbReference>
<proteinExistence type="predicted"/>
<dbReference type="PANTHER" id="PTHR45188">
    <property type="entry name" value="DNAJ PROTEIN P58IPK HOMOLOG"/>
    <property type="match status" value="1"/>
</dbReference>
<dbReference type="EMBL" id="HBHC01001538">
    <property type="protein sequence ID" value="CAD9651076.1"/>
    <property type="molecule type" value="Transcribed_RNA"/>
</dbReference>
<dbReference type="Gene3D" id="1.25.40.10">
    <property type="entry name" value="Tetratricopeptide repeat domain"/>
    <property type="match status" value="3"/>
</dbReference>
<evidence type="ECO:0000259" key="9">
    <source>
        <dbReference type="PROSITE" id="PS50076"/>
    </source>
</evidence>
<dbReference type="GO" id="GO:0008270">
    <property type="term" value="F:zinc ion binding"/>
    <property type="evidence" value="ECO:0007669"/>
    <property type="project" value="UniProtKB-KW"/>
</dbReference>
<feature type="compositionally biased region" description="Basic and acidic residues" evidence="8">
    <location>
        <begin position="563"/>
        <end position="573"/>
    </location>
</feature>
<dbReference type="SUPFAM" id="SSF48452">
    <property type="entry name" value="TPR-like"/>
    <property type="match status" value="2"/>
</dbReference>